<dbReference type="AlphaFoldDB" id="A0A0C4DR94"/>
<evidence type="ECO:0000313" key="2">
    <source>
        <dbReference type="EnsemblFungi" id="MAPG_02400T0"/>
    </source>
</evidence>
<dbReference type="EMBL" id="ADBL01000600">
    <property type="status" value="NOT_ANNOTATED_CDS"/>
    <property type="molecule type" value="Genomic_DNA"/>
</dbReference>
<evidence type="ECO:0000313" key="3">
    <source>
        <dbReference type="Proteomes" id="UP000011715"/>
    </source>
</evidence>
<dbReference type="VEuPathDB" id="FungiDB:MAPG_02400"/>
<keyword evidence="3" id="KW-1185">Reference proteome</keyword>
<accession>A0A0C4DR94</accession>
<organism evidence="2 3">
    <name type="scientific">Magnaporthiopsis poae (strain ATCC 64411 / 73-15)</name>
    <name type="common">Kentucky bluegrass fungus</name>
    <name type="synonym">Magnaporthe poae</name>
    <dbReference type="NCBI Taxonomy" id="644358"/>
    <lineage>
        <taxon>Eukaryota</taxon>
        <taxon>Fungi</taxon>
        <taxon>Dikarya</taxon>
        <taxon>Ascomycota</taxon>
        <taxon>Pezizomycotina</taxon>
        <taxon>Sordariomycetes</taxon>
        <taxon>Sordariomycetidae</taxon>
        <taxon>Magnaporthales</taxon>
        <taxon>Magnaporthaceae</taxon>
        <taxon>Magnaporthiopsis</taxon>
    </lineage>
</organism>
<reference evidence="1" key="2">
    <citation type="submission" date="2010-05" db="EMBL/GenBank/DDBJ databases">
        <title>The Genome Sequence of Magnaporthe poae strain ATCC 64411.</title>
        <authorList>
            <consortium name="The Broad Institute Genome Sequencing Platform"/>
            <consortium name="Broad Institute Genome Sequencing Center for Infectious Disease"/>
            <person name="Ma L.-J."/>
            <person name="Dead R."/>
            <person name="Young S."/>
            <person name="Zeng Q."/>
            <person name="Koehrsen M."/>
            <person name="Alvarado L."/>
            <person name="Berlin A."/>
            <person name="Chapman S.B."/>
            <person name="Chen Z."/>
            <person name="Freedman E."/>
            <person name="Gellesch M."/>
            <person name="Goldberg J."/>
            <person name="Griggs A."/>
            <person name="Gujja S."/>
            <person name="Heilman E.R."/>
            <person name="Heiman D."/>
            <person name="Hepburn T."/>
            <person name="Howarth C."/>
            <person name="Jen D."/>
            <person name="Larson L."/>
            <person name="Mehta T."/>
            <person name="Neiman D."/>
            <person name="Pearson M."/>
            <person name="Roberts A."/>
            <person name="Saif S."/>
            <person name="Shea T."/>
            <person name="Shenoy N."/>
            <person name="Sisk P."/>
            <person name="Stolte C."/>
            <person name="Sykes S."/>
            <person name="Walk T."/>
            <person name="White J."/>
            <person name="Yandava C."/>
            <person name="Haas B."/>
            <person name="Nusbaum C."/>
            <person name="Birren B."/>
        </authorList>
    </citation>
    <scope>NUCLEOTIDE SEQUENCE</scope>
    <source>
        <strain evidence="1">ATCC 64411</strain>
    </source>
</reference>
<reference evidence="2" key="4">
    <citation type="journal article" date="2015" name="G3 (Bethesda)">
        <title>Genome sequences of three phytopathogenic species of the Magnaporthaceae family of fungi.</title>
        <authorList>
            <person name="Okagaki L.H."/>
            <person name="Nunes C.C."/>
            <person name="Sailsbery J."/>
            <person name="Clay B."/>
            <person name="Brown D."/>
            <person name="John T."/>
            <person name="Oh Y."/>
            <person name="Young N."/>
            <person name="Fitzgerald M."/>
            <person name="Haas B.J."/>
            <person name="Zeng Q."/>
            <person name="Young S."/>
            <person name="Adiconis X."/>
            <person name="Fan L."/>
            <person name="Levin J.Z."/>
            <person name="Mitchell T.K."/>
            <person name="Okubara P.A."/>
            <person name="Farman M.L."/>
            <person name="Kohn L.M."/>
            <person name="Birren B."/>
            <person name="Ma L.-J."/>
            <person name="Dean R.A."/>
        </authorList>
    </citation>
    <scope>NUCLEOTIDE SEQUENCE</scope>
    <source>
        <strain evidence="2">ATCC 64411 / 73-15</strain>
    </source>
</reference>
<reference evidence="2" key="5">
    <citation type="submission" date="2015-06" db="UniProtKB">
        <authorList>
            <consortium name="EnsemblFungi"/>
        </authorList>
    </citation>
    <scope>IDENTIFICATION</scope>
    <source>
        <strain evidence="2">ATCC 64411</strain>
    </source>
</reference>
<proteinExistence type="predicted"/>
<protein>
    <submittedName>
        <fullName evidence="1 2">Uncharacterized protein</fullName>
    </submittedName>
</protein>
<dbReference type="EnsemblFungi" id="MAPG_02400T0">
    <property type="protein sequence ID" value="MAPG_02400T0"/>
    <property type="gene ID" value="MAPG_02400"/>
</dbReference>
<sequence length="129" mass="14623">MANTMLQRICVLPKASKPLRGILFRTEGPYVYGMSRIPCIAWRVTPLPSANREKMVVKRGDAEPEPHRLASPLWAACHQVFKVQVKKEHVDPRSFKFPAAQPTYQHTSPVWTLSSQSGYIAGRIRPEAR</sequence>
<dbReference type="Proteomes" id="UP000011715">
    <property type="component" value="Unassembled WGS sequence"/>
</dbReference>
<reference evidence="1" key="3">
    <citation type="submission" date="2011-03" db="EMBL/GenBank/DDBJ databases">
        <title>Annotation of Magnaporthe poae ATCC 64411.</title>
        <authorList>
            <person name="Ma L.-J."/>
            <person name="Dead R."/>
            <person name="Young S.K."/>
            <person name="Zeng Q."/>
            <person name="Gargeya S."/>
            <person name="Fitzgerald M."/>
            <person name="Haas B."/>
            <person name="Abouelleil A."/>
            <person name="Alvarado L."/>
            <person name="Arachchi H.M."/>
            <person name="Berlin A."/>
            <person name="Brown A."/>
            <person name="Chapman S.B."/>
            <person name="Chen Z."/>
            <person name="Dunbar C."/>
            <person name="Freedman E."/>
            <person name="Gearin G."/>
            <person name="Gellesch M."/>
            <person name="Goldberg J."/>
            <person name="Griggs A."/>
            <person name="Gujja S."/>
            <person name="Heiman D."/>
            <person name="Howarth C."/>
            <person name="Larson L."/>
            <person name="Lui A."/>
            <person name="MacDonald P.J.P."/>
            <person name="Mehta T."/>
            <person name="Montmayeur A."/>
            <person name="Murphy C."/>
            <person name="Neiman D."/>
            <person name="Pearson M."/>
            <person name="Priest M."/>
            <person name="Roberts A."/>
            <person name="Saif S."/>
            <person name="Shea T."/>
            <person name="Shenoy N."/>
            <person name="Sisk P."/>
            <person name="Stolte C."/>
            <person name="Sykes S."/>
            <person name="Yandava C."/>
            <person name="Wortman J."/>
            <person name="Nusbaum C."/>
            <person name="Birren B."/>
        </authorList>
    </citation>
    <scope>NUCLEOTIDE SEQUENCE</scope>
    <source>
        <strain evidence="1">ATCC 64411</strain>
    </source>
</reference>
<name>A0A0C4DR94_MAGP6</name>
<reference evidence="3" key="1">
    <citation type="submission" date="2010-05" db="EMBL/GenBank/DDBJ databases">
        <title>The genome sequence of Magnaporthe poae strain ATCC 64411.</title>
        <authorList>
            <person name="Ma L.-J."/>
            <person name="Dead R."/>
            <person name="Young S."/>
            <person name="Zeng Q."/>
            <person name="Koehrsen M."/>
            <person name="Alvarado L."/>
            <person name="Berlin A."/>
            <person name="Chapman S.B."/>
            <person name="Chen Z."/>
            <person name="Freedman E."/>
            <person name="Gellesch M."/>
            <person name="Goldberg J."/>
            <person name="Griggs A."/>
            <person name="Gujja S."/>
            <person name="Heilman E.R."/>
            <person name="Heiman D."/>
            <person name="Hepburn T."/>
            <person name="Howarth C."/>
            <person name="Jen D."/>
            <person name="Larson L."/>
            <person name="Mehta T."/>
            <person name="Neiman D."/>
            <person name="Pearson M."/>
            <person name="Roberts A."/>
            <person name="Saif S."/>
            <person name="Shea T."/>
            <person name="Shenoy N."/>
            <person name="Sisk P."/>
            <person name="Stolte C."/>
            <person name="Sykes S."/>
            <person name="Walk T."/>
            <person name="White J."/>
            <person name="Yandava C."/>
            <person name="Haas B."/>
            <person name="Nusbaum C."/>
            <person name="Birren B."/>
        </authorList>
    </citation>
    <scope>NUCLEOTIDE SEQUENCE [LARGE SCALE GENOMIC DNA]</scope>
    <source>
        <strain evidence="3">ATCC 64411 / 73-15</strain>
    </source>
</reference>
<dbReference type="EMBL" id="GL876967">
    <property type="protein sequence ID" value="KLU83338.1"/>
    <property type="molecule type" value="Genomic_DNA"/>
</dbReference>
<gene>
    <name evidence="1" type="ORF">MAPG_02400</name>
</gene>
<evidence type="ECO:0000313" key="1">
    <source>
        <dbReference type="EMBL" id="KLU83338.1"/>
    </source>
</evidence>